<dbReference type="InParanoid" id="A0A2G5CBE4"/>
<dbReference type="GO" id="GO:0016020">
    <property type="term" value="C:membrane"/>
    <property type="evidence" value="ECO:0007669"/>
    <property type="project" value="UniProtKB-SubCell"/>
</dbReference>
<evidence type="ECO:0000256" key="11">
    <source>
        <dbReference type="ARBA" id="ARBA00023180"/>
    </source>
</evidence>
<dbReference type="InterPro" id="IPR015683">
    <property type="entry name" value="Ionotropic_Glu_rcpt"/>
</dbReference>
<dbReference type="STRING" id="218851.A0A2G5CBE4"/>
<dbReference type="PANTHER" id="PTHR34836:SF1">
    <property type="entry name" value="OS09G0428600 PROTEIN"/>
    <property type="match status" value="1"/>
</dbReference>
<dbReference type="FunFam" id="3.40.190.10:FF:000103">
    <property type="entry name" value="Glutamate receptor"/>
    <property type="match status" value="1"/>
</dbReference>
<dbReference type="Gene3D" id="3.40.190.10">
    <property type="entry name" value="Periplasmic binding protein-like II"/>
    <property type="match status" value="2"/>
</dbReference>
<keyword evidence="7 16" id="KW-1133">Transmembrane helix</keyword>
<evidence type="ECO:0000313" key="18">
    <source>
        <dbReference type="EMBL" id="PIA28585.1"/>
    </source>
</evidence>
<comment type="function">
    <text evidence="14">Glutamate-gated receptor that probably acts as a non-selective cation channel. May be involved in light-signal transduction and calcium homeostasis via the regulation of calcium influx into cells.</text>
</comment>
<evidence type="ECO:0000256" key="4">
    <source>
        <dbReference type="ARBA" id="ARBA00022448"/>
    </source>
</evidence>
<evidence type="ECO:0000259" key="17">
    <source>
        <dbReference type="SMART" id="SM00079"/>
    </source>
</evidence>
<dbReference type="InterPro" id="IPR028082">
    <property type="entry name" value="Peripla_BP_I"/>
</dbReference>
<feature type="domain" description="Ionotropic glutamate receptor C-terminal" evidence="17">
    <location>
        <begin position="488"/>
        <end position="826"/>
    </location>
</feature>
<feature type="transmembrane region" description="Helical" evidence="16">
    <location>
        <begin position="666"/>
        <end position="692"/>
    </location>
</feature>
<keyword evidence="6" id="KW-0732">Signal</keyword>
<keyword evidence="11" id="KW-0325">Glycoprotein</keyword>
<accession>A0A2G5CBE4</accession>
<evidence type="ECO:0000256" key="9">
    <source>
        <dbReference type="ARBA" id="ARBA00023136"/>
    </source>
</evidence>
<dbReference type="FunFam" id="3.40.190.10:FF:000195">
    <property type="entry name" value="Glutamate receptor 2.7"/>
    <property type="match status" value="1"/>
</dbReference>
<dbReference type="AlphaFoldDB" id="A0A2G5CBE4"/>
<dbReference type="SUPFAM" id="SSF53822">
    <property type="entry name" value="Periplasmic binding protein-like I"/>
    <property type="match status" value="1"/>
</dbReference>
<dbReference type="FunFam" id="3.40.50.2300:FF:000195">
    <property type="entry name" value="Glutamate receptor"/>
    <property type="match status" value="1"/>
</dbReference>
<dbReference type="InterPro" id="IPR001828">
    <property type="entry name" value="ANF_lig-bd_rcpt"/>
</dbReference>
<evidence type="ECO:0000256" key="6">
    <source>
        <dbReference type="ARBA" id="ARBA00022729"/>
    </source>
</evidence>
<reference evidence="18 19" key="1">
    <citation type="submission" date="2017-09" db="EMBL/GenBank/DDBJ databases">
        <title>WGS assembly of Aquilegia coerulea Goldsmith.</title>
        <authorList>
            <person name="Hodges S."/>
            <person name="Kramer E."/>
            <person name="Nordborg M."/>
            <person name="Tomkins J."/>
            <person name="Borevitz J."/>
            <person name="Derieg N."/>
            <person name="Yan J."/>
            <person name="Mihaltcheva S."/>
            <person name="Hayes R.D."/>
            <person name="Rokhsar D."/>
        </authorList>
    </citation>
    <scope>NUCLEOTIDE SEQUENCE [LARGE SCALE GENOMIC DNA]</scope>
    <source>
        <strain evidence="19">cv. Goldsmith</strain>
    </source>
</reference>
<comment type="subunit">
    <text evidence="3">May form heteromers.</text>
</comment>
<keyword evidence="12 15" id="KW-1071">Ligand-gated ion channel</keyword>
<evidence type="ECO:0000256" key="2">
    <source>
        <dbReference type="ARBA" id="ARBA00008685"/>
    </source>
</evidence>
<feature type="transmembrane region" description="Helical" evidence="16">
    <location>
        <begin position="605"/>
        <end position="623"/>
    </location>
</feature>
<feature type="transmembrane region" description="Helical" evidence="16">
    <location>
        <begin position="846"/>
        <end position="870"/>
    </location>
</feature>
<evidence type="ECO:0000256" key="14">
    <source>
        <dbReference type="ARBA" id="ARBA00049638"/>
    </source>
</evidence>
<keyword evidence="10 15" id="KW-0675">Receptor</keyword>
<comment type="similarity">
    <text evidence="2 15">Belongs to the glutamate-gated ion channel (TC 1.A.10.1) family.</text>
</comment>
<dbReference type="SMART" id="SM00079">
    <property type="entry name" value="PBPe"/>
    <property type="match status" value="1"/>
</dbReference>
<comment type="function">
    <text evidence="15">Glutamate-gated receptor that probably acts as non-selective cation channel.</text>
</comment>
<dbReference type="PIRSF" id="PIRSF037090">
    <property type="entry name" value="Iontro_Glu-like_rcpt_pln"/>
    <property type="match status" value="1"/>
</dbReference>
<dbReference type="InterPro" id="IPR019594">
    <property type="entry name" value="Glu/Gly-bd"/>
</dbReference>
<protein>
    <recommendedName>
        <fullName evidence="15">Glutamate receptor</fullName>
    </recommendedName>
</protein>
<dbReference type="Gene3D" id="3.40.50.2300">
    <property type="match status" value="2"/>
</dbReference>
<dbReference type="InterPro" id="IPR017103">
    <property type="entry name" value="Iontropic_Glu_rcpt_pln"/>
</dbReference>
<dbReference type="InterPro" id="IPR000337">
    <property type="entry name" value="GPCR_3"/>
</dbReference>
<keyword evidence="5 16" id="KW-0812">Transmembrane</keyword>
<evidence type="ECO:0000256" key="1">
    <source>
        <dbReference type="ARBA" id="ARBA00004141"/>
    </source>
</evidence>
<evidence type="ECO:0000256" key="10">
    <source>
        <dbReference type="ARBA" id="ARBA00023170"/>
    </source>
</evidence>
<evidence type="ECO:0000256" key="12">
    <source>
        <dbReference type="ARBA" id="ARBA00023286"/>
    </source>
</evidence>
<organism evidence="18 19">
    <name type="scientific">Aquilegia coerulea</name>
    <name type="common">Rocky mountain columbine</name>
    <dbReference type="NCBI Taxonomy" id="218851"/>
    <lineage>
        <taxon>Eukaryota</taxon>
        <taxon>Viridiplantae</taxon>
        <taxon>Streptophyta</taxon>
        <taxon>Embryophyta</taxon>
        <taxon>Tracheophyta</taxon>
        <taxon>Spermatophyta</taxon>
        <taxon>Magnoliopsida</taxon>
        <taxon>Ranunculales</taxon>
        <taxon>Ranunculaceae</taxon>
        <taxon>Thalictroideae</taxon>
        <taxon>Aquilegia</taxon>
    </lineage>
</organism>
<keyword evidence="8 15" id="KW-0406">Ion transport</keyword>
<evidence type="ECO:0000256" key="13">
    <source>
        <dbReference type="ARBA" id="ARBA00023303"/>
    </source>
</evidence>
<dbReference type="SUPFAM" id="SSF53850">
    <property type="entry name" value="Periplasmic binding protein-like II"/>
    <property type="match status" value="1"/>
</dbReference>
<dbReference type="PANTHER" id="PTHR34836">
    <property type="entry name" value="OS06G0188250 PROTEIN"/>
    <property type="match status" value="1"/>
</dbReference>
<keyword evidence="4 15" id="KW-0813">Transport</keyword>
<dbReference type="Pfam" id="PF01094">
    <property type="entry name" value="ANF_receptor"/>
    <property type="match status" value="1"/>
</dbReference>
<dbReference type="CDD" id="cd19990">
    <property type="entry name" value="PBP1_GABAb_receptor_plant"/>
    <property type="match status" value="1"/>
</dbReference>
<dbReference type="Gene3D" id="1.10.287.70">
    <property type="match status" value="1"/>
</dbReference>
<dbReference type="InterPro" id="IPR001320">
    <property type="entry name" value="Iontro_rcpt_C"/>
</dbReference>
<evidence type="ECO:0000256" key="16">
    <source>
        <dbReference type="SAM" id="Phobius"/>
    </source>
</evidence>
<keyword evidence="9 15" id="KW-0472">Membrane</keyword>
<dbReference type="GO" id="GO:0015276">
    <property type="term" value="F:ligand-gated monoatomic ion channel activity"/>
    <property type="evidence" value="ECO:0007669"/>
    <property type="project" value="InterPro"/>
</dbReference>
<evidence type="ECO:0000313" key="19">
    <source>
        <dbReference type="Proteomes" id="UP000230069"/>
    </source>
</evidence>
<evidence type="ECO:0000256" key="3">
    <source>
        <dbReference type="ARBA" id="ARBA00011095"/>
    </source>
</evidence>
<dbReference type="Pfam" id="PF00060">
    <property type="entry name" value="Lig_chan"/>
    <property type="match status" value="1"/>
</dbReference>
<dbReference type="OrthoDB" id="1911081at2759"/>
<dbReference type="Pfam" id="PF10613">
    <property type="entry name" value="Lig_chan-Glu_bd"/>
    <property type="match status" value="1"/>
</dbReference>
<dbReference type="EMBL" id="KZ305085">
    <property type="protein sequence ID" value="PIA28585.1"/>
    <property type="molecule type" value="Genomic_DNA"/>
</dbReference>
<gene>
    <name evidence="18" type="ORF">AQUCO_06800031v1</name>
</gene>
<dbReference type="GO" id="GO:0004930">
    <property type="term" value="F:G protein-coupled receptor activity"/>
    <property type="evidence" value="ECO:0007669"/>
    <property type="project" value="InterPro"/>
</dbReference>
<dbReference type="FunFam" id="3.40.50.2300:FF:000188">
    <property type="entry name" value="Glutamate receptor"/>
    <property type="match status" value="1"/>
</dbReference>
<dbReference type="InterPro" id="IPR044440">
    <property type="entry name" value="GABAb_receptor_plant_PBP1"/>
</dbReference>
<dbReference type="CDD" id="cd13686">
    <property type="entry name" value="GluR_Plant"/>
    <property type="match status" value="1"/>
</dbReference>
<evidence type="ECO:0000256" key="5">
    <source>
        <dbReference type="ARBA" id="ARBA00022692"/>
    </source>
</evidence>
<evidence type="ECO:0000256" key="7">
    <source>
        <dbReference type="ARBA" id="ARBA00022989"/>
    </source>
</evidence>
<dbReference type="Proteomes" id="UP000230069">
    <property type="component" value="Unassembled WGS sequence"/>
</dbReference>
<dbReference type="PRINTS" id="PR00248">
    <property type="entry name" value="GPCRMGR"/>
</dbReference>
<comment type="subcellular location">
    <subcellularLocation>
        <location evidence="1">Membrane</location>
        <topology evidence="1">Multi-pass membrane protein</topology>
    </subcellularLocation>
</comment>
<proteinExistence type="inferred from homology"/>
<evidence type="ECO:0000256" key="8">
    <source>
        <dbReference type="ARBA" id="ARBA00023065"/>
    </source>
</evidence>
<evidence type="ECO:0000256" key="15">
    <source>
        <dbReference type="PIRNR" id="PIRNR037090"/>
    </source>
</evidence>
<name>A0A2G5CBE4_AQUCA</name>
<keyword evidence="19" id="KW-1185">Reference proteome</keyword>
<keyword evidence="13 15" id="KW-0407">Ion channel</keyword>
<sequence>MGWTVGVLDKWAGLYTKLHDGLDYIQNYMFGSVLGVPKFSKLQPNTQTSLQLAKSQDGILTLIDVGVILDLDTWVGKVSNSCMFMAISDFYDIHADYKTRLVLRTRDSKSEVVGVVFAAMDLLQNYEMQMIIGPQKSAQTEFIVDIGEKAQIPVVSFSATIPSLYSRIPYFIQTTPDDHTQVIAIASIVQAYRWRKVILIHEDTDYGNRLVPHLIDAFQDINTNIAYRSIISAFATDEQIFEELQKLAMMQTSIFIVHMSESFGGQFFLKAKQVGMMSEGYAWIVTNGLMNVLESLEPTVINSMQGVVGVKPYIPNSQKLSNFITRWKRKFLEDNPENEKAEMIDFGLWAYDTVWALAMAAERVGNLTSSSYKLKTDGNATDPFGIGVSQAGPKLLEEILKTEFEGLSGKFQLVNRQLEPLAFQILNVIGEGGREIGFWTSQYGISRDLNFSSESIYSTSADQFRGIVWPGESTTVPKGWVIPINGKKLKIGVPVQDEFSELVNVSGYCIDVFKSAMASLPYSIPYEFVPFQRDDGQSGSYNDLIDQVYLQKFDAVVGDITITANRSLYVDFAFPYTDGGLWMIVPLKKHDESGRWIFLHPLSKDFGICMAAFIVTAFCVWFLEQGPPDVNRGALPYDPLRKIVYLTSEIIPLTYRKMASSILSKLMVITWLFLIIGLTLNYVVTLTSMLALEQLEPSITDFNDLIKNGDFVGYRKGTFVIDLLKRVSFDESKLKPYNSPEECHELLSKGSQNGGVTAVFEEMPYVDIFLAKYCFKYAKVGPTHKTDGFGFVFPRGSPLVSDISKAVLEVTEGNKLMDLERAWFTPTTTCEDHRWPIFASTDPSSFIQLSICILILSLLITSSMFTNHLYKKPSYPMSTEEKKNS</sequence>